<protein>
    <recommendedName>
        <fullName evidence="1">Reverse transcriptase domain-containing protein</fullName>
    </recommendedName>
</protein>
<dbReference type="Proteomes" id="UP000429607">
    <property type="component" value="Unassembled WGS sequence"/>
</dbReference>
<dbReference type="EMBL" id="QXFV01002724">
    <property type="protein sequence ID" value="KAE8984135.1"/>
    <property type="molecule type" value="Genomic_DNA"/>
</dbReference>
<dbReference type="Pfam" id="PF00078">
    <property type="entry name" value="RVT_1"/>
    <property type="match status" value="1"/>
</dbReference>
<gene>
    <name evidence="2" type="ORF">PR001_g23257</name>
</gene>
<dbReference type="InterPro" id="IPR000477">
    <property type="entry name" value="RT_dom"/>
</dbReference>
<sequence length="467" mass="51571">MHDKANILADNWEPIFNGVAQAKESIEEYVGRLAQRWNRVDLQDIDADITEEEVMLAINRCKAGKTCGPDDLGNEWYKDNAERLVPILTQLFNSCMKDGRTPHSFLEAFIFSVSKGGDRSNPLNYRPIALLNTDYKIFTRILAWRVRKHISKLVHETQCGFVPGKTIHEVIDLFEAAKAVCREGKRLTKAQVLLLDFAKAYDSLDRDFLLTVLQKKGFPERFCKIVATIHAGTTVKFMANGQLSRALNITSGIRQGCPLAPLLFILAVDLLYDEVDMDAGLVGIALDSKSPERQLKAAGYADDTAIYIADKSMQATAIAAVARFSAASGLQLNVGKSAAISLGRGSADTESPEDIDWAENGDGVGEGHNEIAEIETTRYLGHIAGNVDTVKQAWTAAFKALTIRLELAQVKTNTVQQRAAIAAAIIVPKLMFVARHAWPSEDLAKEANWRIRNFVWKASFALPERAP</sequence>
<evidence type="ECO:0000313" key="3">
    <source>
        <dbReference type="Proteomes" id="UP000429607"/>
    </source>
</evidence>
<proteinExistence type="predicted"/>
<dbReference type="AlphaFoldDB" id="A0A6A3IUU8"/>
<dbReference type="PANTHER" id="PTHR19446">
    <property type="entry name" value="REVERSE TRANSCRIPTASES"/>
    <property type="match status" value="1"/>
</dbReference>
<dbReference type="PROSITE" id="PS50878">
    <property type="entry name" value="RT_POL"/>
    <property type="match status" value="1"/>
</dbReference>
<accession>A0A6A3IUU8</accession>
<dbReference type="InterPro" id="IPR043502">
    <property type="entry name" value="DNA/RNA_pol_sf"/>
</dbReference>
<dbReference type="SUPFAM" id="SSF56672">
    <property type="entry name" value="DNA/RNA polymerases"/>
    <property type="match status" value="1"/>
</dbReference>
<feature type="domain" description="Reverse transcriptase" evidence="1">
    <location>
        <begin position="94"/>
        <end position="384"/>
    </location>
</feature>
<evidence type="ECO:0000259" key="1">
    <source>
        <dbReference type="PROSITE" id="PS50878"/>
    </source>
</evidence>
<reference evidence="2 3" key="1">
    <citation type="submission" date="2018-09" db="EMBL/GenBank/DDBJ databases">
        <title>Genomic investigation of the strawberry pathogen Phytophthora fragariae indicates pathogenicity is determined by transcriptional variation in three key races.</title>
        <authorList>
            <person name="Adams T.M."/>
            <person name="Armitage A.D."/>
            <person name="Sobczyk M.K."/>
            <person name="Bates H.J."/>
            <person name="Dunwell J.M."/>
            <person name="Nellist C.F."/>
            <person name="Harrison R.J."/>
        </authorList>
    </citation>
    <scope>NUCLEOTIDE SEQUENCE [LARGE SCALE GENOMIC DNA]</scope>
    <source>
        <strain evidence="2 3">SCRP249</strain>
    </source>
</reference>
<comment type="caution">
    <text evidence="2">The sequence shown here is derived from an EMBL/GenBank/DDBJ whole genome shotgun (WGS) entry which is preliminary data.</text>
</comment>
<evidence type="ECO:0000313" key="2">
    <source>
        <dbReference type="EMBL" id="KAE8984135.1"/>
    </source>
</evidence>
<organism evidence="2 3">
    <name type="scientific">Phytophthora rubi</name>
    <dbReference type="NCBI Taxonomy" id="129364"/>
    <lineage>
        <taxon>Eukaryota</taxon>
        <taxon>Sar</taxon>
        <taxon>Stramenopiles</taxon>
        <taxon>Oomycota</taxon>
        <taxon>Peronosporomycetes</taxon>
        <taxon>Peronosporales</taxon>
        <taxon>Peronosporaceae</taxon>
        <taxon>Phytophthora</taxon>
    </lineage>
</organism>
<dbReference type="CDD" id="cd01650">
    <property type="entry name" value="RT_nLTR_like"/>
    <property type="match status" value="1"/>
</dbReference>
<name>A0A6A3IUU8_9STRA</name>